<evidence type="ECO:0000256" key="2">
    <source>
        <dbReference type="ARBA" id="ARBA00006448"/>
    </source>
</evidence>
<evidence type="ECO:0000259" key="7">
    <source>
        <dbReference type="Pfam" id="PF04239"/>
    </source>
</evidence>
<dbReference type="InterPro" id="IPR023090">
    <property type="entry name" value="UPF0702_alpha/beta_dom_sf"/>
</dbReference>
<accession>A0ABU5C9V2</accession>
<keyword evidence="9" id="KW-1185">Reference proteome</keyword>
<dbReference type="InterPro" id="IPR007353">
    <property type="entry name" value="DUF421"/>
</dbReference>
<comment type="similarity">
    <text evidence="2">Belongs to the UPF0702 family.</text>
</comment>
<evidence type="ECO:0000256" key="4">
    <source>
        <dbReference type="ARBA" id="ARBA00022692"/>
    </source>
</evidence>
<gene>
    <name evidence="8" type="ORF">RWE15_19180</name>
</gene>
<keyword evidence="6" id="KW-0472">Membrane</keyword>
<dbReference type="EMBL" id="JAWDIP010000004">
    <property type="protein sequence ID" value="MDY0396098.1"/>
    <property type="molecule type" value="Genomic_DNA"/>
</dbReference>
<keyword evidence="5" id="KW-1133">Transmembrane helix</keyword>
<keyword evidence="4" id="KW-0812">Transmembrane</keyword>
<reference evidence="8 9" key="1">
    <citation type="submission" date="2023-10" db="EMBL/GenBank/DDBJ databases">
        <title>Virgibacillus halophilus 5B73C genome.</title>
        <authorList>
            <person name="Miliotis G."/>
            <person name="Sengupta P."/>
            <person name="Hameed A."/>
            <person name="Chuvochina M."/>
            <person name="Mcdonagh F."/>
            <person name="Simpson A.C."/>
            <person name="Singh N.K."/>
            <person name="Rekha P.D."/>
            <person name="Raman K."/>
            <person name="Hugenholtz P."/>
            <person name="Venkateswaran K."/>
        </authorList>
    </citation>
    <scope>NUCLEOTIDE SEQUENCE [LARGE SCALE GENOMIC DNA]</scope>
    <source>
        <strain evidence="8 9">5B73C</strain>
    </source>
</reference>
<dbReference type="PANTHER" id="PTHR34582">
    <property type="entry name" value="UPF0702 TRANSMEMBRANE PROTEIN YCAP"/>
    <property type="match status" value="1"/>
</dbReference>
<dbReference type="Pfam" id="PF04239">
    <property type="entry name" value="DUF421"/>
    <property type="match status" value="1"/>
</dbReference>
<name>A0ABU5C9V2_9BACI</name>
<feature type="domain" description="YetF C-terminal" evidence="7">
    <location>
        <begin position="2"/>
        <end position="47"/>
    </location>
</feature>
<evidence type="ECO:0000313" key="9">
    <source>
        <dbReference type="Proteomes" id="UP001281447"/>
    </source>
</evidence>
<comment type="subcellular location">
    <subcellularLocation>
        <location evidence="1">Cell membrane</location>
        <topology evidence="1">Multi-pass membrane protein</topology>
    </subcellularLocation>
</comment>
<protein>
    <submittedName>
        <fullName evidence="8">DUF421 domain-containing protein</fullName>
    </submittedName>
</protein>
<evidence type="ECO:0000256" key="1">
    <source>
        <dbReference type="ARBA" id="ARBA00004651"/>
    </source>
</evidence>
<dbReference type="Proteomes" id="UP001281447">
    <property type="component" value="Unassembled WGS sequence"/>
</dbReference>
<proteinExistence type="inferred from homology"/>
<comment type="caution">
    <text evidence="8">The sequence shown here is derived from an EMBL/GenBank/DDBJ whole genome shotgun (WGS) entry which is preliminary data.</text>
</comment>
<organism evidence="8 9">
    <name type="scientific">Tigheibacillus halophilus</name>
    <dbReference type="NCBI Taxonomy" id="361280"/>
    <lineage>
        <taxon>Bacteria</taxon>
        <taxon>Bacillati</taxon>
        <taxon>Bacillota</taxon>
        <taxon>Bacilli</taxon>
        <taxon>Bacillales</taxon>
        <taxon>Bacillaceae</taxon>
        <taxon>Tigheibacillus</taxon>
    </lineage>
</organism>
<dbReference type="PANTHER" id="PTHR34582:SF5">
    <property type="entry name" value="UPF0702 TRANSMEMBRANE PROTEIN YETF"/>
    <property type="match status" value="1"/>
</dbReference>
<sequence>MPSTIISDGEIIHDTLREKNLTEEWLYQELQRQNFSNVEDVLYAEYTENKKLYVQPYVEQAKRDDSD</sequence>
<evidence type="ECO:0000256" key="5">
    <source>
        <dbReference type="ARBA" id="ARBA00022989"/>
    </source>
</evidence>
<keyword evidence="3" id="KW-1003">Cell membrane</keyword>
<evidence type="ECO:0000313" key="8">
    <source>
        <dbReference type="EMBL" id="MDY0396098.1"/>
    </source>
</evidence>
<evidence type="ECO:0000256" key="3">
    <source>
        <dbReference type="ARBA" id="ARBA00022475"/>
    </source>
</evidence>
<dbReference type="Gene3D" id="3.30.240.20">
    <property type="entry name" value="bsu07140 like domains"/>
    <property type="match status" value="1"/>
</dbReference>
<evidence type="ECO:0000256" key="6">
    <source>
        <dbReference type="ARBA" id="ARBA00023136"/>
    </source>
</evidence>